<evidence type="ECO:0000313" key="2">
    <source>
        <dbReference type="Proteomes" id="UP000283587"/>
    </source>
</evidence>
<dbReference type="SUPFAM" id="SSF54637">
    <property type="entry name" value="Thioesterase/thiol ester dehydrase-isomerase"/>
    <property type="match status" value="1"/>
</dbReference>
<dbReference type="EMBL" id="QZEW01000162">
    <property type="protein sequence ID" value="RJL01193.1"/>
    <property type="molecule type" value="Genomic_DNA"/>
</dbReference>
<dbReference type="InterPro" id="IPR029069">
    <property type="entry name" value="HotDog_dom_sf"/>
</dbReference>
<dbReference type="Proteomes" id="UP000283587">
    <property type="component" value="Unassembled WGS sequence"/>
</dbReference>
<sequence length="134" mass="14045">MNELPRIGQSMTFRKTMTVAEQGFFTGITGNMGRAHVDRAFARAQGQPDMLVFELAAAGLFSTAFGRIAGPGFRLGRIETQFARALPVGTSLAATVTVAESGADGILFDLSAEVDGQQVIAGRAQLVPLVSGDV</sequence>
<proteinExistence type="predicted"/>
<dbReference type="OrthoDB" id="7865835at2"/>
<gene>
    <name evidence="1" type="ORF">D3P05_22450</name>
</gene>
<keyword evidence="2" id="KW-1185">Reference proteome</keyword>
<dbReference type="AlphaFoldDB" id="A0A418ZU44"/>
<name>A0A418ZU44_9RHOB</name>
<protein>
    <submittedName>
        <fullName evidence="1">Acyl dehydratase</fullName>
    </submittedName>
</protein>
<accession>A0A418ZU44</accession>
<comment type="caution">
    <text evidence="1">The sequence shown here is derived from an EMBL/GenBank/DDBJ whole genome shotgun (WGS) entry which is preliminary data.</text>
</comment>
<dbReference type="RefSeq" id="WP_119900977.1">
    <property type="nucleotide sequence ID" value="NZ_QNRC01000041.1"/>
</dbReference>
<dbReference type="Gene3D" id="3.10.129.10">
    <property type="entry name" value="Hotdog Thioesterase"/>
    <property type="match status" value="1"/>
</dbReference>
<reference evidence="2" key="1">
    <citation type="submission" date="2018-09" db="EMBL/GenBank/DDBJ databases">
        <title>Paracoccus onubensis nov. sp. a moderate halophilic bacterium isolated from Gruta de las Maravillas (Aracena, Spain).</title>
        <authorList>
            <person name="Jurado V."/>
            <person name="Gutierrez-Patricio S."/>
            <person name="Gonzalez-Pimentel J.L."/>
            <person name="Miller A.Z."/>
            <person name="Laiz L."/>
            <person name="Saiz-Jimenez C."/>
        </authorList>
    </citation>
    <scope>NUCLEOTIDE SEQUENCE [LARGE SCALE GENOMIC DNA]</scope>
    <source>
        <strain evidence="2">DSM 26381</strain>
    </source>
</reference>
<evidence type="ECO:0000313" key="1">
    <source>
        <dbReference type="EMBL" id="RJL01193.1"/>
    </source>
</evidence>
<organism evidence="1 2">
    <name type="scientific">Paracoccus siganidrum</name>
    <dbReference type="NCBI Taxonomy" id="1276757"/>
    <lineage>
        <taxon>Bacteria</taxon>
        <taxon>Pseudomonadati</taxon>
        <taxon>Pseudomonadota</taxon>
        <taxon>Alphaproteobacteria</taxon>
        <taxon>Rhodobacterales</taxon>
        <taxon>Paracoccaceae</taxon>
        <taxon>Paracoccus</taxon>
    </lineage>
</organism>